<dbReference type="InterPro" id="IPR044697">
    <property type="entry name" value="UGlyAH_cupin_C"/>
</dbReference>
<dbReference type="EMBL" id="CP036339">
    <property type="protein sequence ID" value="QDT72889.1"/>
    <property type="molecule type" value="Genomic_DNA"/>
</dbReference>
<protein>
    <recommendedName>
        <fullName evidence="1">Cupin type-2 domain-containing protein</fullName>
    </recommendedName>
</protein>
<dbReference type="InterPro" id="IPR013096">
    <property type="entry name" value="Cupin_2"/>
</dbReference>
<dbReference type="GO" id="GO:0071522">
    <property type="term" value="F:ureidoglycine aminohydrolase activity"/>
    <property type="evidence" value="ECO:0007669"/>
    <property type="project" value="InterPro"/>
</dbReference>
<evidence type="ECO:0000313" key="3">
    <source>
        <dbReference type="Proteomes" id="UP000317909"/>
    </source>
</evidence>
<name>A0A517TWZ2_9BACT</name>
<feature type="domain" description="Cupin type-2" evidence="1">
    <location>
        <begin position="169"/>
        <end position="235"/>
    </location>
</feature>
<organism evidence="2 3">
    <name type="scientific">Lacipirellula limnantheis</name>
    <dbReference type="NCBI Taxonomy" id="2528024"/>
    <lineage>
        <taxon>Bacteria</taxon>
        <taxon>Pseudomonadati</taxon>
        <taxon>Planctomycetota</taxon>
        <taxon>Planctomycetia</taxon>
        <taxon>Pirellulales</taxon>
        <taxon>Lacipirellulaceae</taxon>
        <taxon>Lacipirellula</taxon>
    </lineage>
</organism>
<dbReference type="OrthoDB" id="9814939at2"/>
<evidence type="ECO:0000259" key="1">
    <source>
        <dbReference type="Pfam" id="PF07883"/>
    </source>
</evidence>
<dbReference type="InterPro" id="IPR014710">
    <property type="entry name" value="RmlC-like_jellyroll"/>
</dbReference>
<reference evidence="2 3" key="1">
    <citation type="submission" date="2019-02" db="EMBL/GenBank/DDBJ databases">
        <title>Deep-cultivation of Planctomycetes and their phenomic and genomic characterization uncovers novel biology.</title>
        <authorList>
            <person name="Wiegand S."/>
            <person name="Jogler M."/>
            <person name="Boedeker C."/>
            <person name="Pinto D."/>
            <person name="Vollmers J."/>
            <person name="Rivas-Marin E."/>
            <person name="Kohn T."/>
            <person name="Peeters S.H."/>
            <person name="Heuer A."/>
            <person name="Rast P."/>
            <person name="Oberbeckmann S."/>
            <person name="Bunk B."/>
            <person name="Jeske O."/>
            <person name="Meyerdierks A."/>
            <person name="Storesund J.E."/>
            <person name="Kallscheuer N."/>
            <person name="Luecker S."/>
            <person name="Lage O.M."/>
            <person name="Pohl T."/>
            <person name="Merkel B.J."/>
            <person name="Hornburger P."/>
            <person name="Mueller R.-W."/>
            <person name="Bruemmer F."/>
            <person name="Labrenz M."/>
            <person name="Spormann A.M."/>
            <person name="Op den Camp H."/>
            <person name="Overmann J."/>
            <person name="Amann R."/>
            <person name="Jetten M.S.M."/>
            <person name="Mascher T."/>
            <person name="Medema M.H."/>
            <person name="Devos D.P."/>
            <person name="Kaster A.-K."/>
            <person name="Ovreas L."/>
            <person name="Rohde M."/>
            <person name="Galperin M.Y."/>
            <person name="Jogler C."/>
        </authorList>
    </citation>
    <scope>NUCLEOTIDE SEQUENCE [LARGE SCALE GENOMIC DNA]</scope>
    <source>
        <strain evidence="2 3">I41</strain>
    </source>
</reference>
<proteinExistence type="predicted"/>
<dbReference type="InterPro" id="IPR044704">
    <property type="entry name" value="UGlyAH_cupin_N"/>
</dbReference>
<dbReference type="NCBIfam" id="TIGR03214">
    <property type="entry name" value="ura-cupin"/>
    <property type="match status" value="1"/>
</dbReference>
<dbReference type="PANTHER" id="PTHR34571">
    <property type="entry name" value="(S)-UREIDOGLYCINE AMINOHYDROLASE"/>
    <property type="match status" value="1"/>
</dbReference>
<dbReference type="PANTHER" id="PTHR34571:SF1">
    <property type="entry name" value="(S)-UREIDOGLYCINE AMINOHYDROLASE"/>
    <property type="match status" value="1"/>
</dbReference>
<dbReference type="CDD" id="cd02211">
    <property type="entry name" value="cupin_UGlyAH_N"/>
    <property type="match status" value="1"/>
</dbReference>
<evidence type="ECO:0000313" key="2">
    <source>
        <dbReference type="EMBL" id="QDT72889.1"/>
    </source>
</evidence>
<dbReference type="Gene3D" id="2.60.120.10">
    <property type="entry name" value="Jelly Rolls"/>
    <property type="match status" value="2"/>
</dbReference>
<keyword evidence="3" id="KW-1185">Reference proteome</keyword>
<dbReference type="InterPro" id="IPR011051">
    <property type="entry name" value="RmlC_Cupin_sf"/>
</dbReference>
<dbReference type="AlphaFoldDB" id="A0A517TWZ2"/>
<dbReference type="KEGG" id="llh:I41_20740"/>
<dbReference type="CDD" id="cd02212">
    <property type="entry name" value="cupin_UGlyAH_C"/>
    <property type="match status" value="1"/>
</dbReference>
<dbReference type="Pfam" id="PF07883">
    <property type="entry name" value="Cupin_2"/>
    <property type="match status" value="1"/>
</dbReference>
<dbReference type="InterPro" id="IPR017627">
    <property type="entry name" value="UGHY"/>
</dbReference>
<dbReference type="SUPFAM" id="SSF51182">
    <property type="entry name" value="RmlC-like cupins"/>
    <property type="match status" value="1"/>
</dbReference>
<accession>A0A517TWZ2</accession>
<dbReference type="Proteomes" id="UP000317909">
    <property type="component" value="Chromosome"/>
</dbReference>
<sequence>MDVFGTTRSRVTAQHALITPDAWVWQDLPGWRGAKGVVHISPQMGARFAQTSVALEPGGFTAGAADGVERVVWVRAGQVSLKLPGGASYKLEAEGFAYLPPDRPHELKAIAASNLVVFEKRYQKAAFELPDAVVGKTTDVQGAPFMGDSAARLQTLLPTDERFDLAMNVFTYDPGATLPQVEIHVMEHGLVMLDGMGVYRLGESWYPVSQDDIIWMAAYCPQWFVAMGKTPARYLYYKDVNRDPLAS</sequence>
<dbReference type="RefSeq" id="WP_145436310.1">
    <property type="nucleotide sequence ID" value="NZ_CP036339.1"/>
</dbReference>
<gene>
    <name evidence="2" type="ORF">I41_20740</name>
</gene>